<evidence type="ECO:0000313" key="1">
    <source>
        <dbReference type="EMBL" id="KIP96665.1"/>
    </source>
</evidence>
<dbReference type="Pfam" id="PF20390">
    <property type="entry name" value="DUF6685"/>
    <property type="match status" value="1"/>
</dbReference>
<comment type="caution">
    <text evidence="1">The sequence shown here is derived from an EMBL/GenBank/DDBJ whole genome shotgun (WGS) entry which is preliminary data.</text>
</comment>
<name>A0A0D0KIE0_9PSED</name>
<dbReference type="Proteomes" id="UP000032068">
    <property type="component" value="Unassembled WGS sequence"/>
</dbReference>
<proteinExistence type="predicted"/>
<sequence length="287" mass="31875">MSLPEQPSPITSRLTALAQRVGLLGRGSRPIFERASQLCLPFAAIPTFTDNISWLGGPPLHRLKDLPRSALSGPVQEDKADAHAALTHLIEVEHRQIEQLDLRKVDSLVHCDERHASFEDYAASDACRKIRIISYRDFLKTLGQALPGFPNQRLDLLQAEWRGERLFWAGESHPQAFASAVAYARLRGLEISLPADITRYRVSAQGLHDLDQHYHALAMPCAAWSDAAFMQLLMDHDVPYARLSLLRTPGSPEFLLLPKHSPQASALGEGLCQAGAPDMLHYVRELG</sequence>
<accession>A0A0D0KIE0</accession>
<dbReference type="EMBL" id="JXQW01000062">
    <property type="protein sequence ID" value="KIP96665.1"/>
    <property type="molecule type" value="Genomic_DNA"/>
</dbReference>
<gene>
    <name evidence="1" type="ORF">RU08_20640</name>
</gene>
<protein>
    <submittedName>
        <fullName evidence="1">Uncharacterized protein</fullName>
    </submittedName>
</protein>
<reference evidence="1 2" key="1">
    <citation type="submission" date="2014-12" db="EMBL/GenBank/DDBJ databases">
        <title>16Stimator: statistical estimation of ribosomal gene copy numbers from draft genome assemblies.</title>
        <authorList>
            <person name="Perisin M.A."/>
            <person name="Vetter M."/>
            <person name="Gilbert J.A."/>
            <person name="Bergelson J."/>
        </authorList>
    </citation>
    <scope>NUCLEOTIDE SEQUENCE [LARGE SCALE GENOMIC DNA]</scope>
    <source>
        <strain evidence="1 2">MEJ086</strain>
    </source>
</reference>
<organism evidence="1 2">
    <name type="scientific">Pseudomonas fulva</name>
    <dbReference type="NCBI Taxonomy" id="47880"/>
    <lineage>
        <taxon>Bacteria</taxon>
        <taxon>Pseudomonadati</taxon>
        <taxon>Pseudomonadota</taxon>
        <taxon>Gammaproteobacteria</taxon>
        <taxon>Pseudomonadales</taxon>
        <taxon>Pseudomonadaceae</taxon>
        <taxon>Pseudomonas</taxon>
    </lineage>
</organism>
<dbReference type="RefSeq" id="WP_042555717.1">
    <property type="nucleotide sequence ID" value="NZ_JXQW01000062.1"/>
</dbReference>
<dbReference type="InterPro" id="IPR046507">
    <property type="entry name" value="DUF6685"/>
</dbReference>
<dbReference type="AlphaFoldDB" id="A0A0D0KIE0"/>
<evidence type="ECO:0000313" key="2">
    <source>
        <dbReference type="Proteomes" id="UP000032068"/>
    </source>
</evidence>
<dbReference type="OrthoDB" id="6968898at2"/>